<dbReference type="GO" id="GO:0071013">
    <property type="term" value="C:catalytic step 2 spliceosome"/>
    <property type="evidence" value="ECO:0007669"/>
    <property type="project" value="TreeGrafter"/>
</dbReference>
<reference evidence="8 9" key="1">
    <citation type="submission" date="2009-08" db="EMBL/GenBank/DDBJ databases">
        <title>The Genome Sequence of Spizellomyces punctatus strain DAOM BR117.</title>
        <authorList>
            <consortium name="The Broad Institute Genome Sequencing Platform"/>
            <person name="Russ C."/>
            <person name="Cuomo C."/>
            <person name="Shea T."/>
            <person name="Young S.K."/>
            <person name="Zeng Q."/>
            <person name="Koehrsen M."/>
            <person name="Haas B."/>
            <person name="Borodovsky M."/>
            <person name="Guigo R."/>
            <person name="Alvarado L."/>
            <person name="Berlin A."/>
            <person name="Bochicchio J."/>
            <person name="Borenstein D."/>
            <person name="Chapman S."/>
            <person name="Chen Z."/>
            <person name="Engels R."/>
            <person name="Freedman E."/>
            <person name="Gellesch M."/>
            <person name="Goldberg J."/>
            <person name="Griggs A."/>
            <person name="Gujja S."/>
            <person name="Heiman D."/>
            <person name="Hepburn T."/>
            <person name="Howarth C."/>
            <person name="Jen D."/>
            <person name="Larson L."/>
            <person name="Lewis B."/>
            <person name="Mehta T."/>
            <person name="Park D."/>
            <person name="Pearson M."/>
            <person name="Roberts A."/>
            <person name="Saif S."/>
            <person name="Shenoy N."/>
            <person name="Sisk P."/>
            <person name="Stolte C."/>
            <person name="Sykes S."/>
            <person name="Thomson T."/>
            <person name="Walk T."/>
            <person name="White J."/>
            <person name="Yandava C."/>
            <person name="Burger G."/>
            <person name="Gray M.W."/>
            <person name="Holland P.W.H."/>
            <person name="King N."/>
            <person name="Lang F.B.F."/>
            <person name="Roger A.J."/>
            <person name="Ruiz-Trillo I."/>
            <person name="Lander E."/>
            <person name="Nusbaum C."/>
        </authorList>
    </citation>
    <scope>NUCLEOTIDE SEQUENCE [LARGE SCALE GENOMIC DNA]</scope>
    <source>
        <strain evidence="8 9">DAOM BR117</strain>
    </source>
</reference>
<evidence type="ECO:0000256" key="4">
    <source>
        <dbReference type="ARBA" id="ARBA00023187"/>
    </source>
</evidence>
<dbReference type="RefSeq" id="XP_016605776.1">
    <property type="nucleotide sequence ID" value="XM_016754938.1"/>
</dbReference>
<dbReference type="FunCoup" id="A0A0L0H9P6">
    <property type="interactions" value="817"/>
</dbReference>
<feature type="domain" description="MI" evidence="7">
    <location>
        <begin position="406"/>
        <end position="522"/>
    </location>
</feature>
<evidence type="ECO:0000256" key="6">
    <source>
        <dbReference type="SAM" id="MobiDB-lite"/>
    </source>
</evidence>
<dbReference type="PANTHER" id="PTHR18034">
    <property type="entry name" value="CELL CYCLE CONTROL PROTEIN CWF22-RELATED"/>
    <property type="match status" value="1"/>
</dbReference>
<keyword evidence="3" id="KW-0507">mRNA processing</keyword>
<organism evidence="8 9">
    <name type="scientific">Spizellomyces punctatus (strain DAOM BR117)</name>
    <dbReference type="NCBI Taxonomy" id="645134"/>
    <lineage>
        <taxon>Eukaryota</taxon>
        <taxon>Fungi</taxon>
        <taxon>Fungi incertae sedis</taxon>
        <taxon>Chytridiomycota</taxon>
        <taxon>Chytridiomycota incertae sedis</taxon>
        <taxon>Chytridiomycetes</taxon>
        <taxon>Spizellomycetales</taxon>
        <taxon>Spizellomycetaceae</taxon>
        <taxon>Spizellomyces</taxon>
    </lineage>
</organism>
<dbReference type="Gene3D" id="1.25.40.180">
    <property type="match status" value="1"/>
</dbReference>
<dbReference type="EMBL" id="KQ257462">
    <property type="protein sequence ID" value="KNC97736.1"/>
    <property type="molecule type" value="Genomic_DNA"/>
</dbReference>
<feature type="compositionally biased region" description="Acidic residues" evidence="6">
    <location>
        <begin position="625"/>
        <end position="652"/>
    </location>
</feature>
<comment type="subcellular location">
    <subcellularLocation>
        <location evidence="1">Nucleus</location>
    </subcellularLocation>
</comment>
<dbReference type="GeneID" id="27690021"/>
<feature type="region of interest" description="Disordered" evidence="6">
    <location>
        <begin position="1"/>
        <end position="86"/>
    </location>
</feature>
<dbReference type="PANTHER" id="PTHR18034:SF3">
    <property type="entry name" value="PRE-MRNA-SPLICING FACTOR CWC22 HOMOLOG"/>
    <property type="match status" value="1"/>
</dbReference>
<dbReference type="GO" id="GO:0000398">
    <property type="term" value="P:mRNA splicing, via spliceosome"/>
    <property type="evidence" value="ECO:0007669"/>
    <property type="project" value="TreeGrafter"/>
</dbReference>
<name>A0A0L0H9P6_SPIPD</name>
<evidence type="ECO:0000313" key="8">
    <source>
        <dbReference type="EMBL" id="KNC97736.1"/>
    </source>
</evidence>
<dbReference type="AlphaFoldDB" id="A0A0L0H9P6"/>
<dbReference type="InterPro" id="IPR050781">
    <property type="entry name" value="CWC22_splicing_factor"/>
</dbReference>
<protein>
    <recommendedName>
        <fullName evidence="7">MI domain-containing protein</fullName>
    </recommendedName>
</protein>
<dbReference type="InterPro" id="IPR003891">
    <property type="entry name" value="Initiation_fac_eIF4g_MI"/>
</dbReference>
<feature type="compositionally biased region" description="Polar residues" evidence="6">
    <location>
        <begin position="45"/>
        <end position="70"/>
    </location>
</feature>
<dbReference type="SUPFAM" id="SSF48371">
    <property type="entry name" value="ARM repeat"/>
    <property type="match status" value="1"/>
</dbReference>
<evidence type="ECO:0000256" key="1">
    <source>
        <dbReference type="ARBA" id="ARBA00004123"/>
    </source>
</evidence>
<dbReference type="eggNOG" id="KOG2140">
    <property type="taxonomic scope" value="Eukaryota"/>
</dbReference>
<feature type="region of interest" description="Disordered" evidence="6">
    <location>
        <begin position="362"/>
        <end position="387"/>
    </location>
</feature>
<dbReference type="SMART" id="SM00543">
    <property type="entry name" value="MIF4G"/>
    <property type="match status" value="1"/>
</dbReference>
<keyword evidence="4" id="KW-0508">mRNA splicing</keyword>
<evidence type="ECO:0000256" key="3">
    <source>
        <dbReference type="ARBA" id="ARBA00022664"/>
    </source>
</evidence>
<feature type="compositionally biased region" description="Basic and acidic residues" evidence="6">
    <location>
        <begin position="759"/>
        <end position="768"/>
    </location>
</feature>
<feature type="compositionally biased region" description="Basic and acidic residues" evidence="6">
    <location>
        <begin position="678"/>
        <end position="745"/>
    </location>
</feature>
<dbReference type="InterPro" id="IPR003890">
    <property type="entry name" value="MIF4G-like_typ-3"/>
</dbReference>
<evidence type="ECO:0000259" key="7">
    <source>
        <dbReference type="PROSITE" id="PS51366"/>
    </source>
</evidence>
<dbReference type="Pfam" id="PF02847">
    <property type="entry name" value="MA3"/>
    <property type="match status" value="1"/>
</dbReference>
<sequence length="774" mass="87562">MAGADSDPQSTSSHGNRSPSPAEDRRLRPSASMSPSPGPLPVSASLPSHHTPSSGSYSPNNDSEQIQSVERPTDRPATTIGRAGGAYIPPARLRAMQAAITDKSSPEYQRMTWEALKKSINGLINKVNTGNIKNIVVELFGENLIRGRGLLCRSIMKAQAASLPFTPVYAALVAVVNTKFPQIGELLLIRLVVQFRRAYKRSDKAVCLAGAKFLAHIVNQKVAHEIIALQLLTLLLERPTDDSVEVGVGFMRDCGAYLSDISPKATNGVFDRFRAILHEGAIDKRTQYMVEVLFQVRKDKFKDNPAVPEELDLVDEEDQMTHMVSLDDEDINVEEGCNVFKYDPNYLQNEEKYQQMKKEILGEGSDDEDEEEEASDDEEEEDESGMVRAAQERLQIQDETNTNLINLRRAIYLTIMSSLNFEECAHKCMKLKIQPGQEMELVNMIIECCGQERTYVNFYGLLGERFCRINKAWSDAFCQAFEETYKTIHRYETNRLRNIAKFFAHLLSSDALTWEVFALIRLTEADTTSSSRIFIKILFQDLCEAFGLKKLYERLSEPTMIVQVQTEAGFITRGVFEGLFPKDNPRNTRFAINYFTSIGLGGLTEDLREYLKNAPKLIMAQQQEVESDTDSSDSSDSSSDSESDSESDDSDSDSTSGSESESDHSNSARLSGRSTRAPHPDLDRARSRYSKYDDRKDHSYNGEKERSSVRSDRRNDRYSREDESSPGRDGGRGRMGDRYRRDSYPKRRRSNTRSVSRSPRRDRGDGREKRYRRD</sequence>
<dbReference type="STRING" id="645134.A0A0L0H9P6"/>
<keyword evidence="5" id="KW-0539">Nucleus</keyword>
<dbReference type="Proteomes" id="UP000053201">
    <property type="component" value="Unassembled WGS sequence"/>
</dbReference>
<dbReference type="PROSITE" id="PS51366">
    <property type="entry name" value="MI"/>
    <property type="match status" value="1"/>
</dbReference>
<dbReference type="InParanoid" id="A0A0L0H9P6"/>
<dbReference type="OrthoDB" id="1924287at2759"/>
<proteinExistence type="inferred from homology"/>
<feature type="compositionally biased region" description="Acidic residues" evidence="6">
    <location>
        <begin position="364"/>
        <end position="384"/>
    </location>
</feature>
<dbReference type="SMART" id="SM00544">
    <property type="entry name" value="MA3"/>
    <property type="match status" value="1"/>
</dbReference>
<dbReference type="Pfam" id="PF02854">
    <property type="entry name" value="MIF4G"/>
    <property type="match status" value="1"/>
</dbReference>
<dbReference type="InterPro" id="IPR016024">
    <property type="entry name" value="ARM-type_fold"/>
</dbReference>
<dbReference type="OMA" id="ILTEDMR"/>
<dbReference type="GO" id="GO:0003723">
    <property type="term" value="F:RNA binding"/>
    <property type="evidence" value="ECO:0007669"/>
    <property type="project" value="InterPro"/>
</dbReference>
<evidence type="ECO:0000313" key="9">
    <source>
        <dbReference type="Proteomes" id="UP000053201"/>
    </source>
</evidence>
<evidence type="ECO:0000256" key="5">
    <source>
        <dbReference type="ARBA" id="ARBA00023242"/>
    </source>
</evidence>
<feature type="region of interest" description="Disordered" evidence="6">
    <location>
        <begin position="621"/>
        <end position="774"/>
    </location>
</feature>
<gene>
    <name evidence="8" type="ORF">SPPG_06737</name>
</gene>
<comment type="similarity">
    <text evidence="2">Belongs to the CWC22 family.</text>
</comment>
<accession>A0A0L0H9P6</accession>
<dbReference type="VEuPathDB" id="FungiDB:SPPG_06737"/>
<evidence type="ECO:0000256" key="2">
    <source>
        <dbReference type="ARBA" id="ARBA00006856"/>
    </source>
</evidence>
<feature type="compositionally biased region" description="Polar residues" evidence="6">
    <location>
        <begin position="7"/>
        <end position="19"/>
    </location>
</feature>
<dbReference type="FunFam" id="1.25.40.180:FF:000004">
    <property type="entry name" value="pre-mRNA-splicing factor CWC22 homolog"/>
    <property type="match status" value="1"/>
</dbReference>
<keyword evidence="9" id="KW-1185">Reference proteome</keyword>